<feature type="region of interest" description="Disordered" evidence="1">
    <location>
        <begin position="260"/>
        <end position="315"/>
    </location>
</feature>
<feature type="region of interest" description="Disordered" evidence="1">
    <location>
        <begin position="1192"/>
        <end position="1272"/>
    </location>
</feature>
<dbReference type="EMBL" id="ML178847">
    <property type="protein sequence ID" value="TFK97507.1"/>
    <property type="molecule type" value="Genomic_DNA"/>
</dbReference>
<gene>
    <name evidence="2" type="ORF">BDV98DRAFT_574587</name>
</gene>
<evidence type="ECO:0000313" key="2">
    <source>
        <dbReference type="EMBL" id="TFK97507.1"/>
    </source>
</evidence>
<feature type="compositionally biased region" description="Polar residues" evidence="1">
    <location>
        <begin position="1048"/>
        <end position="1069"/>
    </location>
</feature>
<dbReference type="STRING" id="1884261.A0A5C3Q8K9"/>
<organism evidence="2 3">
    <name type="scientific">Pterulicium gracile</name>
    <dbReference type="NCBI Taxonomy" id="1884261"/>
    <lineage>
        <taxon>Eukaryota</taxon>
        <taxon>Fungi</taxon>
        <taxon>Dikarya</taxon>
        <taxon>Basidiomycota</taxon>
        <taxon>Agaricomycotina</taxon>
        <taxon>Agaricomycetes</taxon>
        <taxon>Agaricomycetidae</taxon>
        <taxon>Agaricales</taxon>
        <taxon>Pleurotineae</taxon>
        <taxon>Pterulaceae</taxon>
        <taxon>Pterulicium</taxon>
    </lineage>
</organism>
<name>A0A5C3Q8K9_9AGAR</name>
<feature type="compositionally biased region" description="Low complexity" evidence="1">
    <location>
        <begin position="1076"/>
        <end position="1086"/>
    </location>
</feature>
<protein>
    <submittedName>
        <fullName evidence="2">Uncharacterized protein</fullName>
    </submittedName>
</protein>
<feature type="compositionally biased region" description="Basic and acidic residues" evidence="1">
    <location>
        <begin position="682"/>
        <end position="699"/>
    </location>
</feature>
<feature type="compositionally biased region" description="Polar residues" evidence="1">
    <location>
        <begin position="1195"/>
        <end position="1209"/>
    </location>
</feature>
<feature type="compositionally biased region" description="Polar residues" evidence="1">
    <location>
        <begin position="1148"/>
        <end position="1163"/>
    </location>
</feature>
<proteinExistence type="predicted"/>
<sequence length="1562" mass="168566">MPPYTSHPNSGPYLHHGQESTDDGFVDIEVEGRVYTLRTAFLKRDSKRFRELLLANESTPAPTPTCTLAAIETLISTFTPQTLFHQDIDSHSLDGLHRLIRRAMHGSGSEPPVTPRTAIYTTIVTSIIQRGSDYLGLITPLFALFEGLVDPSLFGEEVFSVLQRHDLTEEMQSSLHRTFVANLSSCQDPSRSLRQDPRPPSQLRVQVGQGGGSLMTTCKMITALFLSQKLGMRCTTLVCSVVQALLNCVTELMDLHDRYPSSDRRPQWTSFDGYPSDEQSWEKLDAGRYPSDEPSREEMYASSHDRRPQWTSSEARWDNTSWEHTSAPSWERKAAPYVEALYNILSSIGGSLDHPATRTWLVKAWFTNLERMSARMSAGCSLRVMIMGLLEMRANGWVPLAEGQSSVASSTAHSPVADPGCPSQSGPSWPSHFGPSYPPHFGPSHPSHPGPSYPSQFGPSHPSQFGPSHPTHPFPEPRRETLKLADVTRQEMDALAHLYASPDCYLHLRAAYGTVPPISSSSWASNILALATILTKYEFVGAASFIAPTLLEASFSRVSAVERIVLVTSFMGKENLWDNECRLRDVQSCMRESRMDDVEASIDHVEANIGHVGANMSSINELRWRQILKEAYDHLVDAQEPMTLEEADRIGAACAAGVFRRRETRLKGLGSNVDDTVGPSDPRVRSPDTPIRDRSRDTPVSRMPPLGLAVPRIPPPGPVCDLFVPPPATRSFTAGGYGPWRNESPRSTILRYAPPTDDSSSMHSSMHSDTPDTYPVMPDTYLVTPSAYSVIPDTYPATPGTCPVEATPMRRAGSPPPSTLDSASSLRGESSPKAMDRFADVIAHESSAATLRQNKGKSRAVERGDDGPSTSQSALDRIQEALDLAWSALQWVPPGLSEPGEGQQMKRQAFALIQLATQQLDSARRLADVQNVETCREGIVTPHENIATPHEDIATPYEDFAVSDEDVATPPEDIAVPMEEPFEGRKPGDRVLVVVDGRINWQLVPPIAENGSGFSGPQPIFNAEPAAGAPAETRWLDSSPPGPCYSDISLSIPSNSDRGTSLTRSSSAESMPGFNPISTPSFTTPPRTTEICPAADFASSSSTIASCSPLDFTVGIPTPPPAPRVQLAAGAVNPPDIPTQTRLLVDSTTESAVGSTTESNNASVPGASEDRLLELQGQLSAMQRQLQACMEQRELSSVNSEENTETAPATPSMALRSVETERQSSASARPASAVPQEVFVMPTRPSQDTRLPSPASDTFPTPPSPFAEGAVPAPRLSYRTTPSMSTRFAAPAPPQFFPPVCPTVNSPSNPPTPSSHLDNLRSTGYACPEIHPYQGHNTIPVANRHETPQTIPIWPRSPSPATSASSSESSPSAMTPIYYGGVPVPVCGVGRLATVGRIGQGNNSSPQVLAGGTAQEPTGVTPFGGQRISNADPSSVPEFFAVRNNVAATTAPLRPPLPPAPYPPGFVPLASNARPWSLYPTNFTQTAIPAPSSSGSPYTFPPPFFIGDTGNNPLPEQPSVNLPGPSTFVLGGRKIPPGGRVNPGPQFVHGSGTYGYPGPQWW</sequence>
<evidence type="ECO:0000256" key="1">
    <source>
        <dbReference type="SAM" id="MobiDB-lite"/>
    </source>
</evidence>
<feature type="compositionally biased region" description="Polar residues" evidence="1">
    <location>
        <begin position="457"/>
        <end position="466"/>
    </location>
</feature>
<keyword evidence="3" id="KW-1185">Reference proteome</keyword>
<feature type="region of interest" description="Disordered" evidence="1">
    <location>
        <begin position="1350"/>
        <end position="1372"/>
    </location>
</feature>
<feature type="compositionally biased region" description="Low complexity" evidence="1">
    <location>
        <begin position="1224"/>
        <end position="1233"/>
    </location>
</feature>
<feature type="compositionally biased region" description="Polar residues" evidence="1">
    <location>
        <begin position="819"/>
        <end position="828"/>
    </location>
</feature>
<feature type="compositionally biased region" description="Low complexity" evidence="1">
    <location>
        <begin position="1359"/>
        <end position="1372"/>
    </location>
</feature>
<dbReference type="Gene3D" id="1.25.40.180">
    <property type="match status" value="1"/>
</dbReference>
<feature type="region of interest" description="Disordered" evidence="1">
    <location>
        <begin position="850"/>
        <end position="872"/>
    </location>
</feature>
<feature type="region of interest" description="Disordered" evidence="1">
    <location>
        <begin position="806"/>
        <end position="832"/>
    </location>
</feature>
<feature type="region of interest" description="Disordered" evidence="1">
    <location>
        <begin position="187"/>
        <end position="208"/>
    </location>
</feature>
<feature type="region of interest" description="Disordered" evidence="1">
    <location>
        <begin position="409"/>
        <end position="477"/>
    </location>
</feature>
<dbReference type="Proteomes" id="UP000305067">
    <property type="component" value="Unassembled WGS sequence"/>
</dbReference>
<feature type="region of interest" description="Disordered" evidence="1">
    <location>
        <begin position="1"/>
        <end position="20"/>
    </location>
</feature>
<accession>A0A5C3Q8K9</accession>
<feature type="region of interest" description="Disordered" evidence="1">
    <location>
        <begin position="1037"/>
        <end position="1086"/>
    </location>
</feature>
<feature type="region of interest" description="Disordered" evidence="1">
    <location>
        <begin position="1148"/>
        <end position="1167"/>
    </location>
</feature>
<reference evidence="2 3" key="1">
    <citation type="journal article" date="2019" name="Nat. Ecol. Evol.">
        <title>Megaphylogeny resolves global patterns of mushroom evolution.</title>
        <authorList>
            <person name="Varga T."/>
            <person name="Krizsan K."/>
            <person name="Foldi C."/>
            <person name="Dima B."/>
            <person name="Sanchez-Garcia M."/>
            <person name="Sanchez-Ramirez S."/>
            <person name="Szollosi G.J."/>
            <person name="Szarkandi J.G."/>
            <person name="Papp V."/>
            <person name="Albert L."/>
            <person name="Andreopoulos W."/>
            <person name="Angelini C."/>
            <person name="Antonin V."/>
            <person name="Barry K.W."/>
            <person name="Bougher N.L."/>
            <person name="Buchanan P."/>
            <person name="Buyck B."/>
            <person name="Bense V."/>
            <person name="Catcheside P."/>
            <person name="Chovatia M."/>
            <person name="Cooper J."/>
            <person name="Damon W."/>
            <person name="Desjardin D."/>
            <person name="Finy P."/>
            <person name="Geml J."/>
            <person name="Haridas S."/>
            <person name="Hughes K."/>
            <person name="Justo A."/>
            <person name="Karasinski D."/>
            <person name="Kautmanova I."/>
            <person name="Kiss B."/>
            <person name="Kocsube S."/>
            <person name="Kotiranta H."/>
            <person name="LaButti K.M."/>
            <person name="Lechner B.E."/>
            <person name="Liimatainen K."/>
            <person name="Lipzen A."/>
            <person name="Lukacs Z."/>
            <person name="Mihaltcheva S."/>
            <person name="Morgado L.N."/>
            <person name="Niskanen T."/>
            <person name="Noordeloos M.E."/>
            <person name="Ohm R.A."/>
            <person name="Ortiz-Santana B."/>
            <person name="Ovrebo C."/>
            <person name="Racz N."/>
            <person name="Riley R."/>
            <person name="Savchenko A."/>
            <person name="Shiryaev A."/>
            <person name="Soop K."/>
            <person name="Spirin V."/>
            <person name="Szebenyi C."/>
            <person name="Tomsovsky M."/>
            <person name="Tulloss R.E."/>
            <person name="Uehling J."/>
            <person name="Grigoriev I.V."/>
            <person name="Vagvolgyi C."/>
            <person name="Papp T."/>
            <person name="Martin F.M."/>
            <person name="Miettinen O."/>
            <person name="Hibbett D.S."/>
            <person name="Nagy L.G."/>
        </authorList>
    </citation>
    <scope>NUCLEOTIDE SEQUENCE [LARGE SCALE GENOMIC DNA]</scope>
    <source>
        <strain evidence="2 3">CBS 309.79</strain>
    </source>
</reference>
<feature type="region of interest" description="Disordered" evidence="1">
    <location>
        <begin position="669"/>
        <end position="711"/>
    </location>
</feature>
<dbReference type="OrthoDB" id="514777at2759"/>
<feature type="compositionally biased region" description="Pro residues" evidence="1">
    <location>
        <begin position="436"/>
        <end position="452"/>
    </location>
</feature>
<feature type="compositionally biased region" description="Polar residues" evidence="1">
    <location>
        <begin position="1244"/>
        <end position="1259"/>
    </location>
</feature>
<feature type="compositionally biased region" description="Basic and acidic residues" evidence="1">
    <location>
        <begin position="280"/>
        <end position="308"/>
    </location>
</feature>
<evidence type="ECO:0000313" key="3">
    <source>
        <dbReference type="Proteomes" id="UP000305067"/>
    </source>
</evidence>